<evidence type="ECO:0000256" key="12">
    <source>
        <dbReference type="ARBA" id="ARBA00029826"/>
    </source>
</evidence>
<dbReference type="EC" id="2.1.1.206" evidence="5 14"/>
<evidence type="ECO:0000256" key="3">
    <source>
        <dbReference type="ARBA" id="ARBA00010324"/>
    </source>
</evidence>
<organism evidence="15 16">
    <name type="scientific">Candidatus Iainarchaeum sp</name>
    <dbReference type="NCBI Taxonomy" id="3101447"/>
    <lineage>
        <taxon>Archaea</taxon>
        <taxon>Candidatus Iainarchaeota</taxon>
        <taxon>Candidatus Iainarchaeia</taxon>
        <taxon>Candidatus Iainarchaeales</taxon>
        <taxon>Candidatus Iainarchaeaceae</taxon>
        <taxon>Candidatus Iainarchaeum</taxon>
    </lineage>
</organism>
<evidence type="ECO:0000256" key="1">
    <source>
        <dbReference type="ARBA" id="ARBA00003959"/>
    </source>
</evidence>
<dbReference type="InterPro" id="IPR002845">
    <property type="entry name" value="tRNA_mtfrase_aTrm56"/>
</dbReference>
<accession>A0A8T5GFF8</accession>
<dbReference type="Gene3D" id="3.40.1280.10">
    <property type="match status" value="1"/>
</dbReference>
<comment type="subunit">
    <text evidence="4 14">Homodimer.</text>
</comment>
<keyword evidence="11 14" id="KW-0819">tRNA processing</keyword>
<comment type="similarity">
    <text evidence="3 14">Belongs to the aTrm56 family.</text>
</comment>
<evidence type="ECO:0000256" key="7">
    <source>
        <dbReference type="ARBA" id="ARBA00022490"/>
    </source>
</evidence>
<protein>
    <recommendedName>
        <fullName evidence="6 14">tRNA (cytidine(56)-2'-O)-methyltransferase</fullName>
        <ecNumber evidence="5 14">2.1.1.206</ecNumber>
    </recommendedName>
    <alternativeName>
        <fullName evidence="12 14">tRNA ribose 2'-O-methyltransferase aTrm56</fullName>
    </alternativeName>
</protein>
<evidence type="ECO:0000256" key="13">
    <source>
        <dbReference type="ARBA" id="ARBA00047792"/>
    </source>
</evidence>
<comment type="function">
    <text evidence="1 14">Specifically catalyzes the AdoMet-dependent 2'-O-ribose methylation of cytidine at position 56 in tRNAs.</text>
</comment>
<comment type="subcellular location">
    <subcellularLocation>
        <location evidence="2 14">Cytoplasm</location>
    </subcellularLocation>
</comment>
<dbReference type="Pfam" id="PF01994">
    <property type="entry name" value="Trm56"/>
    <property type="match status" value="1"/>
</dbReference>
<dbReference type="PIRSF" id="PIRSF016123">
    <property type="entry name" value="UCP016123"/>
    <property type="match status" value="1"/>
</dbReference>
<dbReference type="InterPro" id="IPR029026">
    <property type="entry name" value="tRNA_m1G_MTases_N"/>
</dbReference>
<dbReference type="PANTHER" id="PTHR42197">
    <property type="entry name" value="TRNA (CYTIDINE(56)-2'-O)-METHYLTRANSFERASE"/>
    <property type="match status" value="1"/>
</dbReference>
<evidence type="ECO:0000256" key="8">
    <source>
        <dbReference type="ARBA" id="ARBA00022603"/>
    </source>
</evidence>
<evidence type="ECO:0000256" key="10">
    <source>
        <dbReference type="ARBA" id="ARBA00022691"/>
    </source>
</evidence>
<name>A0A8T5GFF8_9ARCH</name>
<evidence type="ECO:0000256" key="6">
    <source>
        <dbReference type="ARBA" id="ARBA00013709"/>
    </source>
</evidence>
<evidence type="ECO:0000256" key="5">
    <source>
        <dbReference type="ARBA" id="ARBA00012624"/>
    </source>
</evidence>
<evidence type="ECO:0000313" key="16">
    <source>
        <dbReference type="Proteomes" id="UP000722459"/>
    </source>
</evidence>
<dbReference type="GO" id="GO:0002128">
    <property type="term" value="P:tRNA nucleoside ribose methylation"/>
    <property type="evidence" value="ECO:0007669"/>
    <property type="project" value="UniProtKB-UniRule"/>
</dbReference>
<proteinExistence type="inferred from homology"/>
<dbReference type="Proteomes" id="UP000722459">
    <property type="component" value="Unassembled WGS sequence"/>
</dbReference>
<dbReference type="SUPFAM" id="SSF75217">
    <property type="entry name" value="alpha/beta knot"/>
    <property type="match status" value="1"/>
</dbReference>
<dbReference type="HAMAP" id="MF_00077">
    <property type="entry name" value="tRNA_methyltr_aTrm56"/>
    <property type="match status" value="1"/>
</dbReference>
<keyword evidence="9 14" id="KW-0808">Transferase</keyword>
<reference evidence="15" key="1">
    <citation type="journal article" date="2021" name="ISME J.">
        <title>Mercury methylation by metabolically versatile and cosmopolitan marine bacteria.</title>
        <authorList>
            <person name="Lin H."/>
            <person name="Ascher D.B."/>
            <person name="Myung Y."/>
            <person name="Lamborg C.H."/>
            <person name="Hallam S.J."/>
            <person name="Gionfriddo C.M."/>
            <person name="Holt K.E."/>
            <person name="Moreau J.W."/>
        </authorList>
    </citation>
    <scope>NUCLEOTIDE SEQUENCE</scope>
    <source>
        <strain evidence="15">SI075_bin30</strain>
    </source>
</reference>
<dbReference type="GO" id="GO:0106059">
    <property type="term" value="F:tRNA (cytidine(56)-2'-O)-methyltransferase activity"/>
    <property type="evidence" value="ECO:0007669"/>
    <property type="project" value="UniProtKB-EC"/>
</dbReference>
<evidence type="ECO:0000256" key="14">
    <source>
        <dbReference type="HAMAP-Rule" id="MF_00077"/>
    </source>
</evidence>
<dbReference type="EMBL" id="JABJNZ010000023">
    <property type="protein sequence ID" value="MBT4870266.1"/>
    <property type="molecule type" value="Genomic_DNA"/>
</dbReference>
<keyword evidence="10 14" id="KW-0949">S-adenosyl-L-methionine</keyword>
<evidence type="ECO:0000313" key="15">
    <source>
        <dbReference type="EMBL" id="MBT4870266.1"/>
    </source>
</evidence>
<keyword evidence="7 14" id="KW-0963">Cytoplasm</keyword>
<dbReference type="InterPro" id="IPR029028">
    <property type="entry name" value="Alpha/beta_knot_MTases"/>
</dbReference>
<comment type="caution">
    <text evidence="14">Lacks conserved residue(s) required for the propagation of feature annotation.</text>
</comment>
<sequence>MSEIIVFRYGHRDVRDYRVTSHCALVSRAFGATSIIICGNKDEKVTNTLKGVTKRWGGKFKVKFVKTWEKELANLKKKGFVLVHLTMYGEMIQNVDKKIGKNDKICIIIGSRKVESGIYEISDYNVSVTNQPHSEIAALSVCLDRIQNGNELKLEFSGAERKIIPKKQGKEVIPLK</sequence>
<evidence type="ECO:0000256" key="9">
    <source>
        <dbReference type="ARBA" id="ARBA00022679"/>
    </source>
</evidence>
<evidence type="ECO:0000256" key="4">
    <source>
        <dbReference type="ARBA" id="ARBA00011738"/>
    </source>
</evidence>
<comment type="catalytic activity">
    <reaction evidence="13 14">
        <text>cytidine(56) in tRNA + S-adenosyl-L-methionine = 2'-O-methylcytidine(56) in tRNA + S-adenosyl-L-homocysteine + H(+)</text>
        <dbReference type="Rhea" id="RHEA:42968"/>
        <dbReference type="Rhea" id="RHEA-COMP:10308"/>
        <dbReference type="Rhea" id="RHEA-COMP:10309"/>
        <dbReference type="ChEBI" id="CHEBI:15378"/>
        <dbReference type="ChEBI" id="CHEBI:57856"/>
        <dbReference type="ChEBI" id="CHEBI:59789"/>
        <dbReference type="ChEBI" id="CHEBI:74495"/>
        <dbReference type="ChEBI" id="CHEBI:82748"/>
        <dbReference type="EC" id="2.1.1.206"/>
    </reaction>
</comment>
<dbReference type="GO" id="GO:0005737">
    <property type="term" value="C:cytoplasm"/>
    <property type="evidence" value="ECO:0007669"/>
    <property type="project" value="UniProtKB-SubCell"/>
</dbReference>
<evidence type="ECO:0000256" key="2">
    <source>
        <dbReference type="ARBA" id="ARBA00004496"/>
    </source>
</evidence>
<gene>
    <name evidence="15" type="ORF">HON47_01700</name>
</gene>
<evidence type="ECO:0000256" key="11">
    <source>
        <dbReference type="ARBA" id="ARBA00022694"/>
    </source>
</evidence>
<feature type="binding site" evidence="14">
    <location>
        <position position="85"/>
    </location>
    <ligand>
        <name>S-adenosyl-L-methionine</name>
        <dbReference type="ChEBI" id="CHEBI:59789"/>
    </ligand>
</feature>
<dbReference type="AlphaFoldDB" id="A0A8T5GFF8"/>
<keyword evidence="8 14" id="KW-0489">Methyltransferase</keyword>
<comment type="caution">
    <text evidence="15">The sequence shown here is derived from an EMBL/GenBank/DDBJ whole genome shotgun (WGS) entry which is preliminary data.</text>
</comment>
<dbReference type="PANTHER" id="PTHR42197:SF1">
    <property type="entry name" value="TRNA (CYTIDINE(56)-2'-O)-METHYLTRANSFERASE"/>
    <property type="match status" value="1"/>
</dbReference>